<dbReference type="PROSITE" id="PS50002">
    <property type="entry name" value="SH3"/>
    <property type="match status" value="1"/>
</dbReference>
<feature type="compositionally biased region" description="Polar residues" evidence="3">
    <location>
        <begin position="304"/>
        <end position="326"/>
    </location>
</feature>
<dbReference type="SUPFAM" id="SSF50044">
    <property type="entry name" value="SH3-domain"/>
    <property type="match status" value="1"/>
</dbReference>
<evidence type="ECO:0000313" key="7">
    <source>
        <dbReference type="Proteomes" id="UP001369815"/>
    </source>
</evidence>
<evidence type="ECO:0000256" key="3">
    <source>
        <dbReference type="SAM" id="MobiDB-lite"/>
    </source>
</evidence>
<dbReference type="Gene3D" id="2.30.30.40">
    <property type="entry name" value="SH3 Domains"/>
    <property type="match status" value="1"/>
</dbReference>
<keyword evidence="4" id="KW-0472">Membrane</keyword>
<feature type="compositionally biased region" description="Low complexity" evidence="3">
    <location>
        <begin position="358"/>
        <end position="382"/>
    </location>
</feature>
<dbReference type="AlphaFoldDB" id="A0AAX6MY63"/>
<dbReference type="EMBL" id="JBANMG010000001">
    <property type="protein sequence ID" value="KAK6957337.1"/>
    <property type="molecule type" value="Genomic_DNA"/>
</dbReference>
<gene>
    <name evidence="6" type="ORF">Daesc_000121</name>
</gene>
<evidence type="ECO:0000256" key="1">
    <source>
        <dbReference type="ARBA" id="ARBA00022443"/>
    </source>
</evidence>
<keyword evidence="4" id="KW-0812">Transmembrane</keyword>
<sequence>MPGHHHNHLHRRQGNSGWDEFIDGVESIANDFNPFKQTPTIQAKAAEPSTVVMTVYQTLPKTFDGPVGGYRTLGKDEDAPETKPAVTPTPVVQAKPTTSPEKDEPTPLASIAKAETTPSATKDTTKDATKDSEKSATEVLPASIMHTSSIDLSNESTLALATSTPTTLTKATKNVETSQIAATDAAATTSPTATADSSVPDNSGAAKAGIAIGVLGGVLVVGLLIWFLFARRRKQLEQKEIENEKAETSNRRISILSTQTSATAPQLSLRPVTTEIMPAFGERRSSKGAALALAMGGAAAKPENANQSLWERPGSSNANNPENPFGNSAERAYTPTEQQTNPFDNPENVVGVAQTTNSPPRSSPAASAATLGAATAAGTSLTRKASTRKEAPAPLDLTMSAGPPSPADTEFSVHSVAPGQSPGPSRSAAAIAAAGGPPATAVHRVQLDFKPTLEDEMELRAGQLVRLLHEYDDGWSLCIRLDRSQQGVVPRTCLSTRPVKPRPAGGPPGARPGPPVIPSPRGPRGPGPNYPPGRGPMTPGSRPQSPMYPMAGRPQSPASMRPQSPATGRMSPYGSRPASPANGRMSPGPQSPGPRQQRRMTPPGPSPMNPNGGAPQQQYQGPPQGPVGRKPVPGQAY</sequence>
<accession>A0AAX6MY63</accession>
<organism evidence="6 7">
    <name type="scientific">Daldinia eschscholtzii</name>
    <dbReference type="NCBI Taxonomy" id="292717"/>
    <lineage>
        <taxon>Eukaryota</taxon>
        <taxon>Fungi</taxon>
        <taxon>Dikarya</taxon>
        <taxon>Ascomycota</taxon>
        <taxon>Pezizomycotina</taxon>
        <taxon>Sordariomycetes</taxon>
        <taxon>Xylariomycetidae</taxon>
        <taxon>Xylariales</taxon>
        <taxon>Hypoxylaceae</taxon>
        <taxon>Daldinia</taxon>
    </lineage>
</organism>
<keyword evidence="4" id="KW-1133">Transmembrane helix</keyword>
<evidence type="ECO:0000256" key="4">
    <source>
        <dbReference type="SAM" id="Phobius"/>
    </source>
</evidence>
<feature type="region of interest" description="Disordered" evidence="3">
    <location>
        <begin position="492"/>
        <end position="637"/>
    </location>
</feature>
<name>A0AAX6MY63_9PEZI</name>
<feature type="region of interest" description="Disordered" evidence="3">
    <location>
        <begin position="182"/>
        <end position="202"/>
    </location>
</feature>
<evidence type="ECO:0000313" key="6">
    <source>
        <dbReference type="EMBL" id="KAK6957337.1"/>
    </source>
</evidence>
<feature type="domain" description="SH3" evidence="5">
    <location>
        <begin position="434"/>
        <end position="499"/>
    </location>
</feature>
<keyword evidence="1 2" id="KW-0728">SH3 domain</keyword>
<feature type="transmembrane region" description="Helical" evidence="4">
    <location>
        <begin position="208"/>
        <end position="229"/>
    </location>
</feature>
<proteinExistence type="predicted"/>
<feature type="region of interest" description="Disordered" evidence="3">
    <location>
        <begin position="64"/>
        <end position="142"/>
    </location>
</feature>
<dbReference type="Proteomes" id="UP001369815">
    <property type="component" value="Unassembled WGS sequence"/>
</dbReference>
<dbReference type="InterPro" id="IPR001452">
    <property type="entry name" value="SH3_domain"/>
</dbReference>
<dbReference type="InterPro" id="IPR036028">
    <property type="entry name" value="SH3-like_dom_sf"/>
</dbReference>
<reference evidence="6 7" key="1">
    <citation type="journal article" date="2024" name="Front Chem Biol">
        <title>Unveiling the potential of Daldinia eschscholtzii MFLUCC 19-0629 through bioactivity and bioinformatics studies for enhanced sustainable agriculture production.</title>
        <authorList>
            <person name="Brooks S."/>
            <person name="Weaver J.A."/>
            <person name="Klomchit A."/>
            <person name="Alharthi S.A."/>
            <person name="Onlamun T."/>
            <person name="Nurani R."/>
            <person name="Vong T.K."/>
            <person name="Alberti F."/>
            <person name="Greco C."/>
        </authorList>
    </citation>
    <scope>NUCLEOTIDE SEQUENCE [LARGE SCALE GENOMIC DNA]</scope>
    <source>
        <strain evidence="6">MFLUCC 19-0629</strain>
    </source>
</reference>
<comment type="caution">
    <text evidence="6">The sequence shown here is derived from an EMBL/GenBank/DDBJ whole genome shotgun (WGS) entry which is preliminary data.</text>
</comment>
<evidence type="ECO:0000259" key="5">
    <source>
        <dbReference type="PROSITE" id="PS50002"/>
    </source>
</evidence>
<feature type="compositionally biased region" description="Pro residues" evidence="3">
    <location>
        <begin position="504"/>
        <end position="534"/>
    </location>
</feature>
<feature type="compositionally biased region" description="Basic and acidic residues" evidence="3">
    <location>
        <begin position="123"/>
        <end position="136"/>
    </location>
</feature>
<dbReference type="SMART" id="SM00326">
    <property type="entry name" value="SH3"/>
    <property type="match status" value="1"/>
</dbReference>
<evidence type="ECO:0000256" key="2">
    <source>
        <dbReference type="PROSITE-ProRule" id="PRU00192"/>
    </source>
</evidence>
<feature type="compositionally biased region" description="Low complexity" evidence="3">
    <location>
        <begin position="609"/>
        <end position="628"/>
    </location>
</feature>
<dbReference type="Pfam" id="PF14604">
    <property type="entry name" value="SH3_9"/>
    <property type="match status" value="1"/>
</dbReference>
<feature type="compositionally biased region" description="Polar residues" evidence="3">
    <location>
        <begin position="556"/>
        <end position="566"/>
    </location>
</feature>
<keyword evidence="7" id="KW-1185">Reference proteome</keyword>
<feature type="region of interest" description="Disordered" evidence="3">
    <location>
        <begin position="302"/>
        <end position="430"/>
    </location>
</feature>
<protein>
    <recommendedName>
        <fullName evidence="5">SH3 domain-containing protein</fullName>
    </recommendedName>
</protein>